<protein>
    <submittedName>
        <fullName evidence="1">Uncharacterized protein</fullName>
    </submittedName>
</protein>
<dbReference type="AlphaFoldDB" id="A0A7X9S022"/>
<evidence type="ECO:0000313" key="2">
    <source>
        <dbReference type="Proteomes" id="UP000576082"/>
    </source>
</evidence>
<gene>
    <name evidence="1" type="ORF">HHU12_28070</name>
</gene>
<name>A0A7X9S022_9BACT</name>
<reference evidence="1 2" key="1">
    <citation type="submission" date="2020-04" db="EMBL/GenBank/DDBJ databases">
        <title>Flammeovirga sp. SR4, a novel species isolated from seawater.</title>
        <authorList>
            <person name="Wang X."/>
        </authorList>
    </citation>
    <scope>NUCLEOTIDE SEQUENCE [LARGE SCALE GENOMIC DNA]</scope>
    <source>
        <strain evidence="1 2">ATCC 23126</strain>
    </source>
</reference>
<dbReference type="EMBL" id="JABANE010000118">
    <property type="protein sequence ID" value="NME71855.1"/>
    <property type="molecule type" value="Genomic_DNA"/>
</dbReference>
<comment type="caution">
    <text evidence="1">The sequence shown here is derived from an EMBL/GenBank/DDBJ whole genome shotgun (WGS) entry which is preliminary data.</text>
</comment>
<organism evidence="1 2">
    <name type="scientific">Flammeovirga aprica JL-4</name>
    <dbReference type="NCBI Taxonomy" id="694437"/>
    <lineage>
        <taxon>Bacteria</taxon>
        <taxon>Pseudomonadati</taxon>
        <taxon>Bacteroidota</taxon>
        <taxon>Cytophagia</taxon>
        <taxon>Cytophagales</taxon>
        <taxon>Flammeovirgaceae</taxon>
        <taxon>Flammeovirga</taxon>
    </lineage>
</organism>
<evidence type="ECO:0000313" key="1">
    <source>
        <dbReference type="EMBL" id="NME71855.1"/>
    </source>
</evidence>
<proteinExistence type="predicted"/>
<dbReference type="RefSeq" id="WP_169660057.1">
    <property type="nucleotide sequence ID" value="NZ_JABANE010000118.1"/>
</dbReference>
<keyword evidence="2" id="KW-1185">Reference proteome</keyword>
<dbReference type="Proteomes" id="UP000576082">
    <property type="component" value="Unassembled WGS sequence"/>
</dbReference>
<sequence length="141" mass="16126">MSEQKTNTVREKLKAEKVLLKQQTKEAKDELVGLAQDTVSETQHDIKKIFTYGAALVVTYSLSQWALRIHKSRSQKKYLKKLSKLEGDAKKGKKIVSTETHESKVPSFGKMLRDEAAVFLMGVAKEEILNYLESRKEKKKK</sequence>
<accession>A0A7X9S022</accession>